<name>A0A178LDI7_9PSED</name>
<sequence>MSLHPITRHITLDQLDPWGTVADLGSELLAGDGKAYGKMTAGAPTDAVSAAYFGVSKSTFRMTYPFNEQATVVTGEVLLTDESTGETTRFGVGDTWYVEKGTPVRWEILSDSFVKHYHAVA</sequence>
<gene>
    <name evidence="2" type="ORF">A4V15_21995</name>
</gene>
<proteinExistence type="predicted"/>
<dbReference type="Gene3D" id="2.60.120.10">
    <property type="entry name" value="Jelly Rolls"/>
    <property type="match status" value="1"/>
</dbReference>
<reference evidence="2 3" key="1">
    <citation type="submission" date="2016-04" db="EMBL/GenBank/DDBJ databases">
        <title>Draft Genome Sequences of Staphylococcus capitis Strain H36, S. capitis Strain H65, S. cohnii Strain H62, S. hominis Strain H69, Mycobacterium iranicum Strain H39, Plantibacter sp. Strain H53, Pseudomonas oryzihabitans Strain H72, and Microbacterium sp. Strain H83, isolated from residential settings.</title>
        <authorList>
            <person name="Lymperopoulou D."/>
            <person name="Adams R.I."/>
            <person name="Lindow S."/>
            <person name="Coil D.A."/>
            <person name="Jospin G."/>
            <person name="Eisen J.A."/>
        </authorList>
    </citation>
    <scope>NUCLEOTIDE SEQUENCE [LARGE SCALE GENOMIC DNA]</scope>
    <source>
        <strain evidence="2 3">H72</strain>
    </source>
</reference>
<dbReference type="RefSeq" id="WP_017641356.1">
    <property type="nucleotide sequence ID" value="NZ_CP102428.1"/>
</dbReference>
<evidence type="ECO:0000259" key="1">
    <source>
        <dbReference type="Pfam" id="PF05899"/>
    </source>
</evidence>
<dbReference type="Proteomes" id="UP000078356">
    <property type="component" value="Unassembled WGS sequence"/>
</dbReference>
<organism evidence="2 3">
    <name type="scientific">Pseudomonas oryzihabitans</name>
    <dbReference type="NCBI Taxonomy" id="47885"/>
    <lineage>
        <taxon>Bacteria</taxon>
        <taxon>Pseudomonadati</taxon>
        <taxon>Pseudomonadota</taxon>
        <taxon>Gammaproteobacteria</taxon>
        <taxon>Pseudomonadales</taxon>
        <taxon>Pseudomonadaceae</taxon>
        <taxon>Pseudomonas</taxon>
    </lineage>
</organism>
<evidence type="ECO:0000313" key="2">
    <source>
        <dbReference type="EMBL" id="OAN27165.1"/>
    </source>
</evidence>
<dbReference type="Pfam" id="PF05899">
    <property type="entry name" value="Cupin_3"/>
    <property type="match status" value="1"/>
</dbReference>
<dbReference type="PANTHER" id="PTHR40943:SF1">
    <property type="entry name" value="CYTOPLASMIC PROTEIN"/>
    <property type="match status" value="1"/>
</dbReference>
<dbReference type="EMBL" id="LWCR01000029">
    <property type="protein sequence ID" value="OAN27165.1"/>
    <property type="molecule type" value="Genomic_DNA"/>
</dbReference>
<dbReference type="AlphaFoldDB" id="A0A178LDI7"/>
<comment type="caution">
    <text evidence="2">The sequence shown here is derived from an EMBL/GenBank/DDBJ whole genome shotgun (WGS) entry which is preliminary data.</text>
</comment>
<feature type="domain" description="(S)-ureidoglycine aminohydrolase cupin" evidence="1">
    <location>
        <begin position="43"/>
        <end position="117"/>
    </location>
</feature>
<protein>
    <recommendedName>
        <fullName evidence="1">(S)-ureidoglycine aminohydrolase cupin domain-containing protein</fullName>
    </recommendedName>
</protein>
<evidence type="ECO:0000313" key="3">
    <source>
        <dbReference type="Proteomes" id="UP000078356"/>
    </source>
</evidence>
<dbReference type="OrthoDB" id="663248at2"/>
<dbReference type="PANTHER" id="PTHR40943">
    <property type="entry name" value="CYTOPLASMIC PROTEIN-RELATED"/>
    <property type="match status" value="1"/>
</dbReference>
<accession>A0A178LDI7</accession>
<dbReference type="InterPro" id="IPR011051">
    <property type="entry name" value="RmlC_Cupin_sf"/>
</dbReference>
<dbReference type="InterPro" id="IPR014710">
    <property type="entry name" value="RmlC-like_jellyroll"/>
</dbReference>
<dbReference type="SUPFAM" id="SSF51182">
    <property type="entry name" value="RmlC-like cupins"/>
    <property type="match status" value="1"/>
</dbReference>
<dbReference type="InterPro" id="IPR008579">
    <property type="entry name" value="UGlyAH_Cupin_dom"/>
</dbReference>